<dbReference type="GO" id="GO:0000149">
    <property type="term" value="F:SNARE binding"/>
    <property type="evidence" value="ECO:0007669"/>
    <property type="project" value="TreeGrafter"/>
</dbReference>
<evidence type="ECO:0000256" key="6">
    <source>
        <dbReference type="ARBA" id="ARBA00023136"/>
    </source>
</evidence>
<dbReference type="GO" id="GO:0005794">
    <property type="term" value="C:Golgi apparatus"/>
    <property type="evidence" value="ECO:0007669"/>
    <property type="project" value="TreeGrafter"/>
</dbReference>
<evidence type="ECO:0000259" key="9">
    <source>
        <dbReference type="PROSITE" id="PS50192"/>
    </source>
</evidence>
<dbReference type="GO" id="GO:0012507">
    <property type="term" value="C:ER to Golgi transport vesicle membrane"/>
    <property type="evidence" value="ECO:0007669"/>
    <property type="project" value="TreeGrafter"/>
</dbReference>
<feature type="region of interest" description="Disordered" evidence="7">
    <location>
        <begin position="108"/>
        <end position="133"/>
    </location>
</feature>
<dbReference type="EMBL" id="HBHJ01004061">
    <property type="protein sequence ID" value="CAD9665796.1"/>
    <property type="molecule type" value="Transcribed_RNA"/>
</dbReference>
<gene>
    <name evidence="10" type="ORF">RMAR1173_LOCUS2616</name>
</gene>
<dbReference type="InterPro" id="IPR044766">
    <property type="entry name" value="NPSN/SNAP25-like_N_SNARE"/>
</dbReference>
<name>A0A7S2W424_9STRA</name>
<evidence type="ECO:0000256" key="8">
    <source>
        <dbReference type="SAM" id="Phobius"/>
    </source>
</evidence>
<evidence type="ECO:0000313" key="10">
    <source>
        <dbReference type="EMBL" id="CAD9665796.1"/>
    </source>
</evidence>
<keyword evidence="5 8" id="KW-1133">Transmembrane helix</keyword>
<protein>
    <recommendedName>
        <fullName evidence="9">t-SNARE coiled-coil homology domain-containing protein</fullName>
    </recommendedName>
</protein>
<evidence type="ECO:0000256" key="3">
    <source>
        <dbReference type="ARBA" id="ARBA00022692"/>
    </source>
</evidence>
<dbReference type="CDD" id="cd15861">
    <property type="entry name" value="SNARE_SNAP25N_23N_29N_SEC9N"/>
    <property type="match status" value="1"/>
</dbReference>
<dbReference type="SUPFAM" id="SSF58038">
    <property type="entry name" value="SNARE fusion complex"/>
    <property type="match status" value="1"/>
</dbReference>
<keyword evidence="6 8" id="KW-0472">Membrane</keyword>
<dbReference type="PANTHER" id="PTHR21230:SF79">
    <property type="entry name" value="T-SNARE COILED-COIL HOMOLOGY DOMAIN-CONTAINING PROTEIN"/>
    <property type="match status" value="1"/>
</dbReference>
<dbReference type="GO" id="GO:0031902">
    <property type="term" value="C:late endosome membrane"/>
    <property type="evidence" value="ECO:0007669"/>
    <property type="project" value="TreeGrafter"/>
</dbReference>
<dbReference type="Gene3D" id="1.20.5.110">
    <property type="match status" value="1"/>
</dbReference>
<feature type="domain" description="T-SNARE coiled-coil homology" evidence="9">
    <location>
        <begin position="10"/>
        <end position="72"/>
    </location>
</feature>
<dbReference type="PROSITE" id="PS50192">
    <property type="entry name" value="T_SNARE"/>
    <property type="match status" value="1"/>
</dbReference>
<comment type="subcellular location">
    <subcellularLocation>
        <location evidence="1">Membrane</location>
        <topology evidence="1">Single-pass type IV membrane protein</topology>
    </subcellularLocation>
</comment>
<dbReference type="GO" id="GO:0005484">
    <property type="term" value="F:SNAP receptor activity"/>
    <property type="evidence" value="ECO:0007669"/>
    <property type="project" value="InterPro"/>
</dbReference>
<dbReference type="GO" id="GO:0005789">
    <property type="term" value="C:endoplasmic reticulum membrane"/>
    <property type="evidence" value="ECO:0007669"/>
    <property type="project" value="TreeGrafter"/>
</dbReference>
<proteinExistence type="predicted"/>
<keyword evidence="3 8" id="KW-0812">Transmembrane</keyword>
<dbReference type="PANTHER" id="PTHR21230">
    <property type="entry name" value="VESICLE TRANSPORT V-SNARE PROTEIN VTI1-RELATED"/>
    <property type="match status" value="1"/>
</dbReference>
<keyword evidence="4" id="KW-0653">Protein transport</keyword>
<accession>A0A7S2W424</accession>
<organism evidence="10">
    <name type="scientific">Rhizochromulina marina</name>
    <dbReference type="NCBI Taxonomy" id="1034831"/>
    <lineage>
        <taxon>Eukaryota</taxon>
        <taxon>Sar</taxon>
        <taxon>Stramenopiles</taxon>
        <taxon>Ochrophyta</taxon>
        <taxon>Dictyochophyceae</taxon>
        <taxon>Rhizochromulinales</taxon>
        <taxon>Rhizochromulina</taxon>
    </lineage>
</organism>
<dbReference type="InterPro" id="IPR000727">
    <property type="entry name" value="T_SNARE_dom"/>
</dbReference>
<dbReference type="Pfam" id="PF12352">
    <property type="entry name" value="V-SNARE_C"/>
    <property type="match status" value="1"/>
</dbReference>
<dbReference type="GO" id="GO:0031201">
    <property type="term" value="C:SNARE complex"/>
    <property type="evidence" value="ECO:0007669"/>
    <property type="project" value="InterPro"/>
</dbReference>
<evidence type="ECO:0000256" key="5">
    <source>
        <dbReference type="ARBA" id="ARBA00022989"/>
    </source>
</evidence>
<feature type="transmembrane region" description="Helical" evidence="8">
    <location>
        <begin position="81"/>
        <end position="102"/>
    </location>
</feature>
<dbReference type="AlphaFoldDB" id="A0A7S2W424"/>
<evidence type="ECO:0000256" key="1">
    <source>
        <dbReference type="ARBA" id="ARBA00004211"/>
    </source>
</evidence>
<dbReference type="GO" id="GO:0015031">
    <property type="term" value="P:protein transport"/>
    <property type="evidence" value="ECO:0007669"/>
    <property type="project" value="UniProtKB-KW"/>
</dbReference>
<keyword evidence="2" id="KW-0813">Transport</keyword>
<evidence type="ECO:0000256" key="7">
    <source>
        <dbReference type="SAM" id="MobiDB-lite"/>
    </source>
</evidence>
<evidence type="ECO:0000256" key="2">
    <source>
        <dbReference type="ARBA" id="ARBA00022448"/>
    </source>
</evidence>
<sequence>MNDKYLDKTQAIQSDTKASLNRTLNVLDDTEDVAQNTLGELGRQRDQISQIQGDVENVRDALRRADVLLRMFRKRMMSDKLFQMLAVLNLLFLVGVIVFAIYKNGGLGADKSSNKGSPGDDDATATAEPGGQR</sequence>
<evidence type="ECO:0000256" key="4">
    <source>
        <dbReference type="ARBA" id="ARBA00022927"/>
    </source>
</evidence>
<dbReference type="GO" id="GO:0006906">
    <property type="term" value="P:vesicle fusion"/>
    <property type="evidence" value="ECO:0007669"/>
    <property type="project" value="TreeGrafter"/>
</dbReference>
<reference evidence="10" key="1">
    <citation type="submission" date="2021-01" db="EMBL/GenBank/DDBJ databases">
        <authorList>
            <person name="Corre E."/>
            <person name="Pelletier E."/>
            <person name="Niang G."/>
            <person name="Scheremetjew M."/>
            <person name="Finn R."/>
            <person name="Kale V."/>
            <person name="Holt S."/>
            <person name="Cochrane G."/>
            <person name="Meng A."/>
            <person name="Brown T."/>
            <person name="Cohen L."/>
        </authorList>
    </citation>
    <scope>NUCLEOTIDE SEQUENCE</scope>
    <source>
        <strain evidence="10">CCMP1243</strain>
    </source>
</reference>